<evidence type="ECO:0000313" key="4">
    <source>
        <dbReference type="EMBL" id="SQG48093.1"/>
    </source>
</evidence>
<evidence type="ECO:0000256" key="2">
    <source>
        <dbReference type="SAM" id="Phobius"/>
    </source>
</evidence>
<feature type="compositionally biased region" description="Basic residues" evidence="1">
    <location>
        <begin position="87"/>
        <end position="101"/>
    </location>
</feature>
<evidence type="ECO:0000313" key="5">
    <source>
        <dbReference type="Proteomes" id="UP000000738"/>
    </source>
</evidence>
<dbReference type="AlphaFoldDB" id="C5C7H4"/>
<evidence type="ECO:0000313" key="6">
    <source>
        <dbReference type="Proteomes" id="UP000248985"/>
    </source>
</evidence>
<accession>C5C7H4</accession>
<reference evidence="4 6" key="3">
    <citation type="submission" date="2018-06" db="EMBL/GenBank/DDBJ databases">
        <authorList>
            <consortium name="Pathogen Informatics"/>
            <person name="Doyle S."/>
        </authorList>
    </citation>
    <scope>NUCLEOTIDE SEQUENCE [LARGE SCALE GENOMIC DNA]</scope>
    <source>
        <strain evidence="4 6">NCTC2665</strain>
    </source>
</reference>
<dbReference type="HOGENOM" id="CLU_2168068_0_0_11"/>
<proteinExistence type="predicted"/>
<dbReference type="EMBL" id="LS483396">
    <property type="protein sequence ID" value="SQG48093.1"/>
    <property type="molecule type" value="Genomic_DNA"/>
</dbReference>
<sequence>MWTVALSQLRTQPRRYVSLVLAILIGTLFLAASFLVSSTAQATLRATLGSTYAGADLVVLPGGSEDVSDLAGTSPPSPARWPAWTASRRRTPCGWRGRRPAPRTPSSVPR</sequence>
<dbReference type="KEGG" id="mlu:Mlut_21940"/>
<keyword evidence="2" id="KW-1133">Transmembrane helix</keyword>
<reference evidence="5" key="2">
    <citation type="journal article" date="2010" name="J. Bacteriol.">
        <title>Genome sequence of the Fleming strain of Micrococcus luteus, a simple free-living actinobacterium.</title>
        <authorList>
            <person name="Young M."/>
            <person name="Artsatbanov V."/>
            <person name="Beller H.R."/>
            <person name="Chandra G."/>
            <person name="Chater K.F."/>
            <person name="Dover L.G."/>
            <person name="Goh E.B."/>
            <person name="Kahan T."/>
            <person name="Kaprelyants A.S."/>
            <person name="Kyrpides N."/>
            <person name="Lapidus A."/>
            <person name="Lowry S.R."/>
            <person name="Lykidis A."/>
            <person name="Mahillon J."/>
            <person name="Markowitz V."/>
            <person name="Mavromatis K."/>
            <person name="Mukamolova G.V."/>
            <person name="Oren A."/>
            <person name="Rokem J.S."/>
            <person name="Smith M.C."/>
            <person name="Young D.I."/>
            <person name="Greenblatt C.L."/>
        </authorList>
    </citation>
    <scope>NUCLEOTIDE SEQUENCE [LARGE SCALE GENOMIC DNA]</scope>
    <source>
        <strain evidence="5">ATCC 4698 / DSM 20030 / JCM 1464 / NBRC 3333 / NCIMB 9278 / NCTC 2665 / VKM Ac-2230</strain>
    </source>
</reference>
<organism evidence="3 5">
    <name type="scientific">Micrococcus luteus (strain ATCC 4698 / DSM 20030 / JCM 1464 / CCM 169 / CCUG 5858 / IAM 1056 / NBRC 3333 / NCIMB 9278 / NCTC 2665 / VKM Ac-2230)</name>
    <name type="common">Micrococcus lysodeikticus</name>
    <dbReference type="NCBI Taxonomy" id="465515"/>
    <lineage>
        <taxon>Bacteria</taxon>
        <taxon>Bacillati</taxon>
        <taxon>Actinomycetota</taxon>
        <taxon>Actinomycetes</taxon>
        <taxon>Micrococcales</taxon>
        <taxon>Micrococcaceae</taxon>
        <taxon>Micrococcus</taxon>
    </lineage>
</organism>
<reference evidence="3" key="1">
    <citation type="submission" date="2009-05" db="EMBL/GenBank/DDBJ databases">
        <title>Complete sequence of Micrococcus luteus NCTC 2665.</title>
        <authorList>
            <consortium name="US DOE Joint Genome Institute"/>
            <person name="Lucas S."/>
            <person name="Copeland A."/>
            <person name="Lapidus A."/>
            <person name="Glavina del Rio T."/>
            <person name="Dalin E."/>
            <person name="Tice H."/>
            <person name="Bruce D."/>
            <person name="Goodwin L."/>
            <person name="Pitluck S."/>
            <person name="Lowry S."/>
            <person name="Larimer F."/>
            <person name="Land M."/>
            <person name="Hauser L."/>
            <person name="Kyrpides N."/>
            <person name="Lykidis A."/>
            <person name="Young M."/>
            <person name="Greenblatt C."/>
        </authorList>
    </citation>
    <scope>NUCLEOTIDE SEQUENCE</scope>
    <source>
        <strain evidence="3">NCTC 2665</strain>
    </source>
</reference>
<dbReference type="Proteomes" id="UP000000738">
    <property type="component" value="Chromosome"/>
</dbReference>
<gene>
    <name evidence="3" type="ordered locus">Mlut_21940</name>
    <name evidence="4" type="ORF">NCTC2665_00866</name>
</gene>
<protein>
    <submittedName>
        <fullName evidence="3">Uncharacterized protein</fullName>
    </submittedName>
</protein>
<dbReference type="RefSeq" id="WP_012751127.1">
    <property type="nucleotide sequence ID" value="NC_012803.1"/>
</dbReference>
<evidence type="ECO:0000256" key="1">
    <source>
        <dbReference type="SAM" id="MobiDB-lite"/>
    </source>
</evidence>
<dbReference type="Proteomes" id="UP000248985">
    <property type="component" value="Chromosome 1"/>
</dbReference>
<feature type="transmembrane region" description="Helical" evidence="2">
    <location>
        <begin position="16"/>
        <end position="36"/>
    </location>
</feature>
<dbReference type="EnsemblBacteria" id="ACS31662">
    <property type="protein sequence ID" value="ACS31662"/>
    <property type="gene ID" value="Mlut_21940"/>
</dbReference>
<dbReference type="EMBL" id="CP001628">
    <property type="protein sequence ID" value="ACS31662.1"/>
    <property type="molecule type" value="Genomic_DNA"/>
</dbReference>
<keyword evidence="5" id="KW-1185">Reference proteome</keyword>
<keyword evidence="2" id="KW-0812">Transmembrane</keyword>
<keyword evidence="2" id="KW-0472">Membrane</keyword>
<name>C5C7H4_MICLC</name>
<feature type="region of interest" description="Disordered" evidence="1">
    <location>
        <begin position="67"/>
        <end position="110"/>
    </location>
</feature>
<dbReference type="STRING" id="465515.Mlut_21940"/>
<evidence type="ECO:0000313" key="3">
    <source>
        <dbReference type="EMBL" id="ACS31662.1"/>
    </source>
</evidence>
<dbReference type="GeneID" id="93344041"/>